<keyword evidence="2" id="KW-1185">Reference proteome</keyword>
<evidence type="ECO:0000313" key="1">
    <source>
        <dbReference type="EMBL" id="WZN41953.1"/>
    </source>
</evidence>
<name>A0ABZ2YQA4_9BACT</name>
<dbReference type="EMBL" id="CP149822">
    <property type="protein sequence ID" value="WZN41953.1"/>
    <property type="molecule type" value="Genomic_DNA"/>
</dbReference>
<reference evidence="2" key="1">
    <citation type="submission" date="2024-03" db="EMBL/GenBank/DDBJ databases">
        <title>Chitinophaga horti sp. nov., isolated from garden soil.</title>
        <authorList>
            <person name="Lee D.S."/>
            <person name="Han D.M."/>
            <person name="Baek J.H."/>
            <person name="Choi D.G."/>
            <person name="Jeon J.H."/>
            <person name="Jeon C.O."/>
        </authorList>
    </citation>
    <scope>NUCLEOTIDE SEQUENCE [LARGE SCALE GENOMIC DNA]</scope>
    <source>
        <strain evidence="2">GPA1</strain>
    </source>
</reference>
<protein>
    <submittedName>
        <fullName evidence="1">Uncharacterized protein</fullName>
    </submittedName>
</protein>
<sequence length="101" mass="11234">MAHFKRKCLVLSSGKQIKMTGAALCILPSLEIGEGFTNSIFGLNEMVTENNKATSQLSNPYQLSPADIHEIAHLHIRYWLDLIEAVSESGTKDASIFRKKE</sequence>
<organism evidence="1 2">
    <name type="scientific">Chitinophaga pollutisoli</name>
    <dbReference type="NCBI Taxonomy" id="3133966"/>
    <lineage>
        <taxon>Bacteria</taxon>
        <taxon>Pseudomonadati</taxon>
        <taxon>Bacteroidota</taxon>
        <taxon>Chitinophagia</taxon>
        <taxon>Chitinophagales</taxon>
        <taxon>Chitinophagaceae</taxon>
        <taxon>Chitinophaga</taxon>
    </lineage>
</organism>
<dbReference type="RefSeq" id="WP_341836796.1">
    <property type="nucleotide sequence ID" value="NZ_CP149822.1"/>
</dbReference>
<gene>
    <name evidence="1" type="ORF">WJU16_02745</name>
</gene>
<dbReference type="Proteomes" id="UP001485459">
    <property type="component" value="Chromosome"/>
</dbReference>
<accession>A0ABZ2YQA4</accession>
<proteinExistence type="predicted"/>
<evidence type="ECO:0000313" key="2">
    <source>
        <dbReference type="Proteomes" id="UP001485459"/>
    </source>
</evidence>